<name>A0A8K0DDN2_IGNLU</name>
<keyword evidence="1" id="KW-0433">Leucine-rich repeat</keyword>
<sequence>MWSVFLFCFVLKTIYHQTLGGFTNGAPCTIRNTALLDTRDSWLLPKDDLQCVDITSLGRRKNIPQNFEIIKATTLYADHMHLRRIPDSISTLMPKLKLIDFSSNNLRRISKDSFSSLIDLHTLLLEDNHVFIPKKTPLLNSRSLKALSLSNNKIRRLKPKTFKELKGLTVLYLDRNWLIRLHPKVFKPLKYLKYLHLGNNRLKVLPHIVLEVPKAIVIVKGNPFNGTEVIKR</sequence>
<reference evidence="5" key="1">
    <citation type="submission" date="2019-08" db="EMBL/GenBank/DDBJ databases">
        <title>The genome of the North American firefly Photinus pyralis.</title>
        <authorList>
            <consortium name="Photinus pyralis genome working group"/>
            <person name="Fallon T.R."/>
            <person name="Sander Lower S.E."/>
            <person name="Weng J.-K."/>
        </authorList>
    </citation>
    <scope>NUCLEOTIDE SEQUENCE</scope>
    <source>
        <strain evidence="5">TRF0915ILg1</strain>
        <tissue evidence="5">Whole body</tissue>
    </source>
</reference>
<dbReference type="PROSITE" id="PS51450">
    <property type="entry name" value="LRR"/>
    <property type="match status" value="1"/>
</dbReference>
<evidence type="ECO:0000256" key="2">
    <source>
        <dbReference type="ARBA" id="ARBA00022729"/>
    </source>
</evidence>
<gene>
    <name evidence="5" type="ORF">ILUMI_01918</name>
</gene>
<accession>A0A8K0DDN2</accession>
<organism evidence="5 6">
    <name type="scientific">Ignelater luminosus</name>
    <name type="common">Cucubano</name>
    <name type="synonym">Pyrophorus luminosus</name>
    <dbReference type="NCBI Taxonomy" id="2038154"/>
    <lineage>
        <taxon>Eukaryota</taxon>
        <taxon>Metazoa</taxon>
        <taxon>Ecdysozoa</taxon>
        <taxon>Arthropoda</taxon>
        <taxon>Hexapoda</taxon>
        <taxon>Insecta</taxon>
        <taxon>Pterygota</taxon>
        <taxon>Neoptera</taxon>
        <taxon>Endopterygota</taxon>
        <taxon>Coleoptera</taxon>
        <taxon>Polyphaga</taxon>
        <taxon>Elateriformia</taxon>
        <taxon>Elateroidea</taxon>
        <taxon>Elateridae</taxon>
        <taxon>Agrypninae</taxon>
        <taxon>Pyrophorini</taxon>
        <taxon>Ignelater</taxon>
    </lineage>
</organism>
<keyword evidence="6" id="KW-1185">Reference proteome</keyword>
<dbReference type="SUPFAM" id="SSF52058">
    <property type="entry name" value="L domain-like"/>
    <property type="match status" value="1"/>
</dbReference>
<dbReference type="InterPro" id="IPR001611">
    <property type="entry name" value="Leu-rich_rpt"/>
</dbReference>
<dbReference type="PANTHER" id="PTHR24373">
    <property type="entry name" value="SLIT RELATED LEUCINE-RICH REPEAT NEURONAL PROTEIN"/>
    <property type="match status" value="1"/>
</dbReference>
<feature type="signal peptide" evidence="4">
    <location>
        <begin position="1"/>
        <end position="20"/>
    </location>
</feature>
<dbReference type="Gene3D" id="3.80.10.10">
    <property type="entry name" value="Ribonuclease Inhibitor"/>
    <property type="match status" value="2"/>
</dbReference>
<evidence type="ECO:0000313" key="6">
    <source>
        <dbReference type="Proteomes" id="UP000801492"/>
    </source>
</evidence>
<dbReference type="InterPro" id="IPR050328">
    <property type="entry name" value="Dev_Immune_Receptor"/>
</dbReference>
<dbReference type="InterPro" id="IPR032675">
    <property type="entry name" value="LRR_dom_sf"/>
</dbReference>
<dbReference type="EMBL" id="VTPC01000808">
    <property type="protein sequence ID" value="KAF2904253.1"/>
    <property type="molecule type" value="Genomic_DNA"/>
</dbReference>
<keyword evidence="2 4" id="KW-0732">Signal</keyword>
<proteinExistence type="predicted"/>
<dbReference type="OrthoDB" id="676979at2759"/>
<evidence type="ECO:0000256" key="3">
    <source>
        <dbReference type="ARBA" id="ARBA00022737"/>
    </source>
</evidence>
<evidence type="ECO:0000313" key="5">
    <source>
        <dbReference type="EMBL" id="KAF2904253.1"/>
    </source>
</evidence>
<dbReference type="AlphaFoldDB" id="A0A8K0DDN2"/>
<keyword evidence="3" id="KW-0677">Repeat</keyword>
<comment type="caution">
    <text evidence="5">The sequence shown here is derived from an EMBL/GenBank/DDBJ whole genome shotgun (WGS) entry which is preliminary data.</text>
</comment>
<dbReference type="InterPro" id="IPR003591">
    <property type="entry name" value="Leu-rich_rpt_typical-subtyp"/>
</dbReference>
<dbReference type="Proteomes" id="UP000801492">
    <property type="component" value="Unassembled WGS sequence"/>
</dbReference>
<dbReference type="Pfam" id="PF13855">
    <property type="entry name" value="LRR_8"/>
    <property type="match status" value="2"/>
</dbReference>
<protein>
    <submittedName>
        <fullName evidence="5">Uncharacterized protein</fullName>
    </submittedName>
</protein>
<evidence type="ECO:0000256" key="4">
    <source>
        <dbReference type="SAM" id="SignalP"/>
    </source>
</evidence>
<feature type="chain" id="PRO_5035444792" evidence="4">
    <location>
        <begin position="21"/>
        <end position="232"/>
    </location>
</feature>
<dbReference type="PANTHER" id="PTHR24373:SF275">
    <property type="entry name" value="TIR DOMAIN-CONTAINING PROTEIN"/>
    <property type="match status" value="1"/>
</dbReference>
<evidence type="ECO:0000256" key="1">
    <source>
        <dbReference type="ARBA" id="ARBA00022614"/>
    </source>
</evidence>
<dbReference type="SMART" id="SM00369">
    <property type="entry name" value="LRR_TYP"/>
    <property type="match status" value="4"/>
</dbReference>